<evidence type="ECO:0000256" key="2">
    <source>
        <dbReference type="SAM" id="SignalP"/>
    </source>
</evidence>
<reference evidence="3" key="1">
    <citation type="submission" date="2020-03" db="EMBL/GenBank/DDBJ databases">
        <title>Solimonas marina sp. nov., isolated from deep seawater of the Pacific Ocean.</title>
        <authorList>
            <person name="Liu X."/>
            <person name="Lai Q."/>
            <person name="Sun F."/>
            <person name="Gai Y."/>
            <person name="Li G."/>
            <person name="Shao Z."/>
        </authorList>
    </citation>
    <scope>NUCLEOTIDE SEQUENCE</scope>
    <source>
        <strain evidence="3">C16B3</strain>
    </source>
</reference>
<dbReference type="EMBL" id="JAAVXB010000001">
    <property type="protein sequence ID" value="NKF21275.1"/>
    <property type="molecule type" value="Genomic_DNA"/>
</dbReference>
<feature type="region of interest" description="Disordered" evidence="1">
    <location>
        <begin position="56"/>
        <end position="93"/>
    </location>
</feature>
<feature type="chain" id="PRO_5037239704" evidence="2">
    <location>
        <begin position="23"/>
        <end position="93"/>
    </location>
</feature>
<comment type="caution">
    <text evidence="3">The sequence shown here is derived from an EMBL/GenBank/DDBJ whole genome shotgun (WGS) entry which is preliminary data.</text>
</comment>
<dbReference type="RefSeq" id="WP_168146504.1">
    <property type="nucleotide sequence ID" value="NZ_JAAVXB010000001.1"/>
</dbReference>
<keyword evidence="2" id="KW-0732">Signal</keyword>
<accession>A0A970B585</accession>
<evidence type="ECO:0000256" key="1">
    <source>
        <dbReference type="SAM" id="MobiDB-lite"/>
    </source>
</evidence>
<evidence type="ECO:0000313" key="4">
    <source>
        <dbReference type="Proteomes" id="UP000653472"/>
    </source>
</evidence>
<dbReference type="Proteomes" id="UP000653472">
    <property type="component" value="Unassembled WGS sequence"/>
</dbReference>
<gene>
    <name evidence="3" type="ORF">G7Y82_03020</name>
</gene>
<keyword evidence="4" id="KW-1185">Reference proteome</keyword>
<dbReference type="AlphaFoldDB" id="A0A970B585"/>
<sequence length="93" mass="9724">MRKSHLLLMLGGLTLLPLSAQARDVDDIPGVSDEPAMAQFAEPKLSLGFSDHSDARAAGKGGDGAVTFSEQTRDGRSLPLRIDPISGEVLGPP</sequence>
<feature type="signal peptide" evidence="2">
    <location>
        <begin position="1"/>
        <end position="22"/>
    </location>
</feature>
<proteinExistence type="predicted"/>
<protein>
    <submittedName>
        <fullName evidence="3">Uncharacterized protein</fullName>
    </submittedName>
</protein>
<organism evidence="3 4">
    <name type="scientific">Solimonas marina</name>
    <dbReference type="NCBI Taxonomy" id="2714601"/>
    <lineage>
        <taxon>Bacteria</taxon>
        <taxon>Pseudomonadati</taxon>
        <taxon>Pseudomonadota</taxon>
        <taxon>Gammaproteobacteria</taxon>
        <taxon>Nevskiales</taxon>
        <taxon>Nevskiaceae</taxon>
        <taxon>Solimonas</taxon>
    </lineage>
</organism>
<evidence type="ECO:0000313" key="3">
    <source>
        <dbReference type="EMBL" id="NKF21275.1"/>
    </source>
</evidence>
<name>A0A970B585_9GAMM</name>